<dbReference type="PROSITE" id="PS50893">
    <property type="entry name" value="ABC_TRANSPORTER_2"/>
    <property type="match status" value="1"/>
</dbReference>
<dbReference type="OrthoDB" id="5288404at2"/>
<dbReference type="PROSITE" id="PS50929">
    <property type="entry name" value="ABC_TM1F"/>
    <property type="match status" value="1"/>
</dbReference>
<dbReference type="InterPro" id="IPR027417">
    <property type="entry name" value="P-loop_NTPase"/>
</dbReference>
<comment type="caution">
    <text evidence="10">The sequence shown here is derived from an EMBL/GenBank/DDBJ whole genome shotgun (WGS) entry which is preliminary data.</text>
</comment>
<dbReference type="PANTHER" id="PTHR43394">
    <property type="entry name" value="ATP-DEPENDENT PERMEASE MDL1, MITOCHONDRIAL"/>
    <property type="match status" value="1"/>
</dbReference>
<dbReference type="InterPro" id="IPR036640">
    <property type="entry name" value="ABC1_TM_sf"/>
</dbReference>
<keyword evidence="3" id="KW-0547">Nucleotide-binding</keyword>
<proteinExistence type="predicted"/>
<protein>
    <submittedName>
        <fullName evidence="10">ATP-binding cassette domain-containing protein</fullName>
    </submittedName>
</protein>
<dbReference type="GO" id="GO:0005886">
    <property type="term" value="C:plasma membrane"/>
    <property type="evidence" value="ECO:0007669"/>
    <property type="project" value="UniProtKB-SubCell"/>
</dbReference>
<feature type="transmembrane region" description="Helical" evidence="7">
    <location>
        <begin position="370"/>
        <end position="392"/>
    </location>
</feature>
<dbReference type="GO" id="GO:0005524">
    <property type="term" value="F:ATP binding"/>
    <property type="evidence" value="ECO:0007669"/>
    <property type="project" value="UniProtKB-KW"/>
</dbReference>
<dbReference type="Pfam" id="PF00005">
    <property type="entry name" value="ABC_tran"/>
    <property type="match status" value="1"/>
</dbReference>
<evidence type="ECO:0000259" key="8">
    <source>
        <dbReference type="PROSITE" id="PS50893"/>
    </source>
</evidence>
<evidence type="ECO:0000313" key="10">
    <source>
        <dbReference type="EMBL" id="TDL85864.1"/>
    </source>
</evidence>
<dbReference type="PANTHER" id="PTHR43394:SF1">
    <property type="entry name" value="ATP-BINDING CASSETTE SUB-FAMILY B MEMBER 10, MITOCHONDRIAL"/>
    <property type="match status" value="1"/>
</dbReference>
<accession>A0A4R6AQX2</accession>
<gene>
    <name evidence="10" type="ORF">E2L05_14455</name>
</gene>
<dbReference type="SMART" id="SM00382">
    <property type="entry name" value="AAA"/>
    <property type="match status" value="1"/>
</dbReference>
<evidence type="ECO:0000256" key="6">
    <source>
        <dbReference type="ARBA" id="ARBA00023136"/>
    </source>
</evidence>
<evidence type="ECO:0000256" key="4">
    <source>
        <dbReference type="ARBA" id="ARBA00022840"/>
    </source>
</evidence>
<sequence length="699" mass="76168">MNTIAFSTGLSLLSRFVETSGWQTSRSGLMQAVPHLTERVTASDCITALRNLGLDLTFVTGTTCELSNTDLPALRIADEGSVSIILARRDDDVLIEQDPDASAPKWEPISRQKATFVQIGKSSDGASKANIIDFRGLLRQFRTTWIALFFASLATNTMALAGPVLIMVIYDRAIPTNATELILALAIAMCIVMLTDFTLRSIRGKAVAYMGASMEGRLGLGLFRKLSALPLNELRKSDVDQQIARLKQFEGMRELFSGPVFSTLLDIPFIFLFLAILFAISPAIGGTMLIACCVFAVAAWATIGPLARRNDAAGKARTAHQKLLFETIQTQRTLQHLGAQELWAARHHRLAKTSAALSGKARRFQLSCQALGQSIMTLSGIAAVFLGTQLAMSNALSFGALVAVMSLVWKCLAPVNALYSNLPQIQGVFKSKRQIDRVFGLTEEFTRGAALSNFKTFRGSISLANVSFRFNGSAEASLQNLGFEIEAGECVVIVGSNGSGKTALLDLLDGLHTQSSGTVKFDGVESRQIAVDDLRHMIGYARQLPEFFHGTVWQNFQLACPDLTRTTLQTTIEQLGLANDIHHFPEGLDTRMTEAFRKTLSGSTLRALSLARCLSRPASIYIFDDPTNGLEPTRVTAFTTTLKELKGQKTLILASAHPEHLAMADRIICLEEGRIVMNDLGDVARRKAAALRNRYKGAK</sequence>
<feature type="transmembrane region" description="Helical" evidence="7">
    <location>
        <begin position="286"/>
        <end position="307"/>
    </location>
</feature>
<feature type="domain" description="ABC transporter" evidence="8">
    <location>
        <begin position="461"/>
        <end position="697"/>
    </location>
</feature>
<keyword evidence="5 7" id="KW-1133">Transmembrane helix</keyword>
<dbReference type="Pfam" id="PF00664">
    <property type="entry name" value="ABC_membrane"/>
    <property type="match status" value="1"/>
</dbReference>
<organism evidence="10 11">
    <name type="scientific">Meridianimarinicoccus aquatilis</name>
    <dbReference type="NCBI Taxonomy" id="2552766"/>
    <lineage>
        <taxon>Bacteria</taxon>
        <taxon>Pseudomonadati</taxon>
        <taxon>Pseudomonadota</taxon>
        <taxon>Alphaproteobacteria</taxon>
        <taxon>Rhodobacterales</taxon>
        <taxon>Paracoccaceae</taxon>
        <taxon>Meridianimarinicoccus</taxon>
    </lineage>
</organism>
<comment type="subcellular location">
    <subcellularLocation>
        <location evidence="1">Cell membrane</location>
        <topology evidence="1">Multi-pass membrane protein</topology>
    </subcellularLocation>
</comment>
<name>A0A4R6AQX2_9RHOB</name>
<dbReference type="GO" id="GO:0016887">
    <property type="term" value="F:ATP hydrolysis activity"/>
    <property type="evidence" value="ECO:0007669"/>
    <property type="project" value="InterPro"/>
</dbReference>
<dbReference type="SUPFAM" id="SSF52540">
    <property type="entry name" value="P-loop containing nucleoside triphosphate hydrolases"/>
    <property type="match status" value="1"/>
</dbReference>
<keyword evidence="4 10" id="KW-0067">ATP-binding</keyword>
<dbReference type="AlphaFoldDB" id="A0A4R6AQX2"/>
<dbReference type="SUPFAM" id="SSF90123">
    <property type="entry name" value="ABC transporter transmembrane region"/>
    <property type="match status" value="1"/>
</dbReference>
<feature type="domain" description="ABC transmembrane type-1" evidence="9">
    <location>
        <begin position="146"/>
        <end position="427"/>
    </location>
</feature>
<dbReference type="RefSeq" id="WP_133343612.1">
    <property type="nucleotide sequence ID" value="NZ_SMZO01000037.1"/>
</dbReference>
<evidence type="ECO:0000256" key="2">
    <source>
        <dbReference type="ARBA" id="ARBA00022692"/>
    </source>
</evidence>
<dbReference type="InterPro" id="IPR039421">
    <property type="entry name" value="Type_1_exporter"/>
</dbReference>
<evidence type="ECO:0000256" key="7">
    <source>
        <dbReference type="SAM" id="Phobius"/>
    </source>
</evidence>
<evidence type="ECO:0000256" key="1">
    <source>
        <dbReference type="ARBA" id="ARBA00004651"/>
    </source>
</evidence>
<keyword evidence="6 7" id="KW-0472">Membrane</keyword>
<dbReference type="InterPro" id="IPR003593">
    <property type="entry name" value="AAA+_ATPase"/>
</dbReference>
<feature type="transmembrane region" description="Helical" evidence="7">
    <location>
        <begin position="145"/>
        <end position="169"/>
    </location>
</feature>
<dbReference type="GO" id="GO:0015421">
    <property type="term" value="F:ABC-type oligopeptide transporter activity"/>
    <property type="evidence" value="ECO:0007669"/>
    <property type="project" value="TreeGrafter"/>
</dbReference>
<dbReference type="Gene3D" id="3.90.70.10">
    <property type="entry name" value="Cysteine proteinases"/>
    <property type="match status" value="1"/>
</dbReference>
<evidence type="ECO:0000256" key="3">
    <source>
        <dbReference type="ARBA" id="ARBA00022741"/>
    </source>
</evidence>
<dbReference type="Gene3D" id="3.40.50.300">
    <property type="entry name" value="P-loop containing nucleotide triphosphate hydrolases"/>
    <property type="match status" value="1"/>
</dbReference>
<dbReference type="EMBL" id="SMZO01000037">
    <property type="protein sequence ID" value="TDL85864.1"/>
    <property type="molecule type" value="Genomic_DNA"/>
</dbReference>
<keyword evidence="2 7" id="KW-0812">Transmembrane</keyword>
<feature type="transmembrane region" description="Helical" evidence="7">
    <location>
        <begin position="255"/>
        <end position="280"/>
    </location>
</feature>
<feature type="transmembrane region" description="Helical" evidence="7">
    <location>
        <begin position="181"/>
        <end position="199"/>
    </location>
</feature>
<evidence type="ECO:0000313" key="11">
    <source>
        <dbReference type="Proteomes" id="UP000294562"/>
    </source>
</evidence>
<dbReference type="Gene3D" id="1.20.1560.10">
    <property type="entry name" value="ABC transporter type 1, transmembrane domain"/>
    <property type="match status" value="1"/>
</dbReference>
<dbReference type="InterPro" id="IPR003439">
    <property type="entry name" value="ABC_transporter-like_ATP-bd"/>
</dbReference>
<reference evidence="10 11" key="1">
    <citation type="submission" date="2019-03" db="EMBL/GenBank/DDBJ databases">
        <title>Rhodobacteraceae bacterium SM1902, a new member of the family Rhodobacteraceae isolated from Yantai.</title>
        <authorList>
            <person name="Sun Y."/>
        </authorList>
    </citation>
    <scope>NUCLEOTIDE SEQUENCE [LARGE SCALE GENOMIC DNA]</scope>
    <source>
        <strain evidence="10 11">SM1902</strain>
    </source>
</reference>
<keyword evidence="11" id="KW-1185">Reference proteome</keyword>
<dbReference type="InterPro" id="IPR011527">
    <property type="entry name" value="ABC1_TM_dom"/>
</dbReference>
<dbReference type="Proteomes" id="UP000294562">
    <property type="component" value="Unassembled WGS sequence"/>
</dbReference>
<evidence type="ECO:0000259" key="9">
    <source>
        <dbReference type="PROSITE" id="PS50929"/>
    </source>
</evidence>
<evidence type="ECO:0000256" key="5">
    <source>
        <dbReference type="ARBA" id="ARBA00022989"/>
    </source>
</evidence>